<dbReference type="Proteomes" id="UP001169458">
    <property type="component" value="Unassembled WGS sequence"/>
</dbReference>
<keyword evidence="2" id="KW-1185">Reference proteome</keyword>
<dbReference type="RefSeq" id="WP_289559179.1">
    <property type="nucleotide sequence ID" value="NZ_JAUDEN010000008.1"/>
</dbReference>
<proteinExistence type="predicted"/>
<evidence type="ECO:0008006" key="3">
    <source>
        <dbReference type="Google" id="ProtNLM"/>
    </source>
</evidence>
<sequence length="194" mass="22755">MSNILPLFQQYTPYDTKIVKTATRYGLYLIGGTAIDLLCRYYSVPFWRSRSNNDLDFWTAYDNSHKDRFIRRIKRTLGFVVKEDSDYMLSLESSSIHTDTDILIDYDRKNRKFGYAVNDIKVMSPIYLFASKFDRYVNCNNEQRKTTDFKDLQTLLLLIERTNGFDELENHLSALNYDQRAEDLLNGIIASMGC</sequence>
<gene>
    <name evidence="1" type="ORF">QUW60_06040</name>
</gene>
<dbReference type="EMBL" id="JAUDEN010000008">
    <property type="protein sequence ID" value="MDM8324791.1"/>
    <property type="molecule type" value="Genomic_DNA"/>
</dbReference>
<reference evidence="2" key="1">
    <citation type="submission" date="2023-07" db="EMBL/GenBank/DDBJ databases">
        <title>Identification and characterization of horizontal gene transfer across gut microbiota members of farm animals based on homology search.</title>
        <authorList>
            <person name="Schwarzerova J."/>
            <person name="Nykrynova M."/>
            <person name="Jureckova K."/>
            <person name="Cejkova D."/>
            <person name="Rychlik I."/>
        </authorList>
    </citation>
    <scope>NUCLEOTIDE SEQUENCE [LARGE SCALE GENOMIC DNA]</scope>
    <source>
        <strain evidence="2">109_WCHN</strain>
    </source>
</reference>
<name>A0ABT7VEU5_9BACE</name>
<protein>
    <recommendedName>
        <fullName evidence="3">Nucleotidyl transferase AbiEii/AbiGii toxin family protein</fullName>
    </recommendedName>
</protein>
<evidence type="ECO:0000313" key="1">
    <source>
        <dbReference type="EMBL" id="MDM8324791.1"/>
    </source>
</evidence>
<comment type="caution">
    <text evidence="1">The sequence shown here is derived from an EMBL/GenBank/DDBJ whole genome shotgun (WGS) entry which is preliminary data.</text>
</comment>
<organism evidence="1 2">
    <name type="scientific">Bacteroides gallinaceum</name>
    <dbReference type="NCBI Taxonomy" id="1462571"/>
    <lineage>
        <taxon>Bacteria</taxon>
        <taxon>Pseudomonadati</taxon>
        <taxon>Bacteroidota</taxon>
        <taxon>Bacteroidia</taxon>
        <taxon>Bacteroidales</taxon>
        <taxon>Bacteroidaceae</taxon>
        <taxon>Bacteroides</taxon>
    </lineage>
</organism>
<accession>A0ABT7VEU5</accession>
<evidence type="ECO:0000313" key="2">
    <source>
        <dbReference type="Proteomes" id="UP001169458"/>
    </source>
</evidence>